<dbReference type="EC" id="5.4.4.2" evidence="3"/>
<dbReference type="Pfam" id="PF00425">
    <property type="entry name" value="Chorismate_bind"/>
    <property type="match status" value="1"/>
</dbReference>
<dbReference type="Proteomes" id="UP000236416">
    <property type="component" value="Unassembled WGS sequence"/>
</dbReference>
<proteinExistence type="inferred from homology"/>
<dbReference type="EMBL" id="PPTF01000008">
    <property type="protein sequence ID" value="POB00404.1"/>
    <property type="molecule type" value="Genomic_DNA"/>
</dbReference>
<sequence length="386" mass="41397">MSKPSVMTSQTDDVFYFLSAHRSLKAAGIHSRLSVPAKDRHFQTAVTQAFARARAAGIDKPVLMGAIPFDMDQPSELFIPSCHGFFDRAERLEAASRRAAAAGQAVSARSMPDEPGFKSAVCQAIARFRHGDIRKAVLSRVYEVEFAEPLAADKIFDALCRQNPHGYQFQLPLSVGGHLVGVSPELLLRKHGASVHTFPLAGSAKRQADAHADQAAGDALLQSAKDHYEHSLVIEDIRGVLAPHCVELSIPDAPSLLSTRAMWHLGTPIEGRLADPSMTALKLACLLHPTPAICGFPTAAARELIGQIEPFQRGVFSGMVGWCDEEGNGEWAVTIRCATVAKNRARLFAGAGIVEASTPEAEWAETQAKLGTMLAAFGLTGMEALA</sequence>
<evidence type="ECO:0000256" key="4">
    <source>
        <dbReference type="ARBA" id="ARBA00023235"/>
    </source>
</evidence>
<dbReference type="InterPro" id="IPR015890">
    <property type="entry name" value="Chorismate_C"/>
</dbReference>
<evidence type="ECO:0000256" key="5">
    <source>
        <dbReference type="ARBA" id="ARBA00041564"/>
    </source>
</evidence>
<dbReference type="SUPFAM" id="SSF56322">
    <property type="entry name" value="ADC synthase"/>
    <property type="match status" value="1"/>
</dbReference>
<name>A0A2K4MTJ7_9NEIS</name>
<dbReference type="GO" id="GO:0008909">
    <property type="term" value="F:isochorismate synthase activity"/>
    <property type="evidence" value="ECO:0007669"/>
    <property type="project" value="UniProtKB-EC"/>
</dbReference>
<evidence type="ECO:0000313" key="8">
    <source>
        <dbReference type="Proteomes" id="UP000236416"/>
    </source>
</evidence>
<dbReference type="InterPro" id="IPR005801">
    <property type="entry name" value="ADC_synthase"/>
</dbReference>
<dbReference type="Gene3D" id="3.60.120.10">
    <property type="entry name" value="Anthranilate synthase"/>
    <property type="match status" value="1"/>
</dbReference>
<dbReference type="InterPro" id="IPR004561">
    <property type="entry name" value="IsoChor_synthase"/>
</dbReference>
<gene>
    <name evidence="7" type="ORF">C2134_01700</name>
</gene>
<reference evidence="7 8" key="1">
    <citation type="submission" date="2018-01" db="EMBL/GenBank/DDBJ databases">
        <title>Genomic Sequence of Chromobacterium MWU13-2610 from wild cranberry bogs within the Cape Cod National Seashore.</title>
        <authorList>
            <person name="O'Hara-Hanley K."/>
            <person name="Soby S."/>
            <person name="Harrison A."/>
        </authorList>
    </citation>
    <scope>NUCLEOTIDE SEQUENCE [LARGE SCALE GENOMIC DNA]</scope>
    <source>
        <strain evidence="7 8">MWU13-2610</strain>
    </source>
</reference>
<evidence type="ECO:0000259" key="6">
    <source>
        <dbReference type="Pfam" id="PF00425"/>
    </source>
</evidence>
<organism evidence="7 8">
    <name type="scientific">Chromobacterium sinusclupearum</name>
    <dbReference type="NCBI Taxonomy" id="2077146"/>
    <lineage>
        <taxon>Bacteria</taxon>
        <taxon>Pseudomonadati</taxon>
        <taxon>Pseudomonadota</taxon>
        <taxon>Betaproteobacteria</taxon>
        <taxon>Neisseriales</taxon>
        <taxon>Chromobacteriaceae</taxon>
        <taxon>Chromobacterium</taxon>
    </lineage>
</organism>
<keyword evidence="4" id="KW-0413">Isomerase</keyword>
<comment type="caution">
    <text evidence="7">The sequence shown here is derived from an EMBL/GenBank/DDBJ whole genome shotgun (WGS) entry which is preliminary data.</text>
</comment>
<dbReference type="AlphaFoldDB" id="A0A2K4MTJ7"/>
<comment type="similarity">
    <text evidence="2">Belongs to the isochorismate synthase family.</text>
</comment>
<evidence type="ECO:0000256" key="3">
    <source>
        <dbReference type="ARBA" id="ARBA00012824"/>
    </source>
</evidence>
<evidence type="ECO:0000313" key="7">
    <source>
        <dbReference type="EMBL" id="POB00404.1"/>
    </source>
</evidence>
<keyword evidence="8" id="KW-1185">Reference proteome</keyword>
<feature type="domain" description="Chorismate-utilising enzyme C-terminal" evidence="6">
    <location>
        <begin position="115"/>
        <end position="369"/>
    </location>
</feature>
<accession>A0A2K4MTJ7</accession>
<dbReference type="NCBIfam" id="TIGR00543">
    <property type="entry name" value="isochor_syn"/>
    <property type="match status" value="1"/>
</dbReference>
<protein>
    <recommendedName>
        <fullName evidence="3">isochorismate synthase</fullName>
        <ecNumber evidence="3">5.4.4.2</ecNumber>
    </recommendedName>
    <alternativeName>
        <fullName evidence="5">Isochorismate mutase</fullName>
    </alternativeName>
</protein>
<dbReference type="RefSeq" id="WP_103317143.1">
    <property type="nucleotide sequence ID" value="NZ_PPTF01000008.1"/>
</dbReference>
<dbReference type="PANTHER" id="PTHR42839">
    <property type="entry name" value="ISOCHORISMATE SYNTHASE ENTC"/>
    <property type="match status" value="1"/>
</dbReference>
<comment type="catalytic activity">
    <reaction evidence="1">
        <text>chorismate = isochorismate</text>
        <dbReference type="Rhea" id="RHEA:18985"/>
        <dbReference type="ChEBI" id="CHEBI:29748"/>
        <dbReference type="ChEBI" id="CHEBI:29780"/>
        <dbReference type="EC" id="5.4.4.2"/>
    </reaction>
</comment>
<dbReference type="PANTHER" id="PTHR42839:SF2">
    <property type="entry name" value="ISOCHORISMATE SYNTHASE ENTC"/>
    <property type="match status" value="1"/>
</dbReference>
<evidence type="ECO:0000256" key="1">
    <source>
        <dbReference type="ARBA" id="ARBA00000799"/>
    </source>
</evidence>
<evidence type="ECO:0000256" key="2">
    <source>
        <dbReference type="ARBA" id="ARBA00005297"/>
    </source>
</evidence>